<name>A0A382B3P3_9ZZZZ</name>
<accession>A0A382B3P3</accession>
<proteinExistence type="predicted"/>
<evidence type="ECO:0000313" key="1">
    <source>
        <dbReference type="EMBL" id="SVB08224.1"/>
    </source>
</evidence>
<dbReference type="AlphaFoldDB" id="A0A382B3P3"/>
<dbReference type="SUPFAM" id="SSF51604">
    <property type="entry name" value="Enolase C-terminal domain-like"/>
    <property type="match status" value="1"/>
</dbReference>
<organism evidence="1">
    <name type="scientific">marine metagenome</name>
    <dbReference type="NCBI Taxonomy" id="408172"/>
    <lineage>
        <taxon>unclassified sequences</taxon>
        <taxon>metagenomes</taxon>
        <taxon>ecological metagenomes</taxon>
    </lineage>
</organism>
<dbReference type="InterPro" id="IPR036849">
    <property type="entry name" value="Enolase-like_C_sf"/>
</dbReference>
<reference evidence="1" key="1">
    <citation type="submission" date="2018-05" db="EMBL/GenBank/DDBJ databases">
        <authorList>
            <person name="Lanie J.A."/>
            <person name="Ng W.-L."/>
            <person name="Kazmierczak K.M."/>
            <person name="Andrzejewski T.M."/>
            <person name="Davidsen T.M."/>
            <person name="Wayne K.J."/>
            <person name="Tettelin H."/>
            <person name="Glass J.I."/>
            <person name="Rusch D."/>
            <person name="Podicherti R."/>
            <person name="Tsui H.-C.T."/>
            <person name="Winkler M.E."/>
        </authorList>
    </citation>
    <scope>NUCLEOTIDE SEQUENCE</scope>
</reference>
<sequence length="105" mass="11247">VNLLLANAADFIHGNILGNGVTGTMKLAGTAEAFGINVEIHGSDPAQYHTMSAIGNSNYCEIVWVQPDLKCLQMTTEIYTNYADGLYAVDPEGNVDVPSHGVEYD</sequence>
<feature type="non-terminal residue" evidence="1">
    <location>
        <position position="1"/>
    </location>
</feature>
<gene>
    <name evidence="1" type="ORF">METZ01_LOCUS161078</name>
</gene>
<protein>
    <submittedName>
        <fullName evidence="1">Uncharacterized protein</fullName>
    </submittedName>
</protein>
<dbReference type="EMBL" id="UINC01028002">
    <property type="protein sequence ID" value="SVB08224.1"/>
    <property type="molecule type" value="Genomic_DNA"/>
</dbReference>
<dbReference type="Gene3D" id="3.20.20.120">
    <property type="entry name" value="Enolase-like C-terminal domain"/>
    <property type="match status" value="1"/>
</dbReference>